<gene>
    <name evidence="7" type="ORF">SAMN04488033_103118</name>
</gene>
<keyword evidence="4 6" id="KW-0472">Membrane</keyword>
<evidence type="ECO:0000256" key="3">
    <source>
        <dbReference type="ARBA" id="ARBA00022989"/>
    </source>
</evidence>
<evidence type="ECO:0000313" key="8">
    <source>
        <dbReference type="Proteomes" id="UP000199116"/>
    </source>
</evidence>
<protein>
    <submittedName>
        <fullName evidence="7">HlyD family secretion protein</fullName>
    </submittedName>
</protein>
<evidence type="ECO:0000313" key="7">
    <source>
        <dbReference type="EMBL" id="SFF65985.1"/>
    </source>
</evidence>
<dbReference type="PANTHER" id="PTHR30386:SF26">
    <property type="entry name" value="TRANSPORT PROTEIN COMB"/>
    <property type="match status" value="1"/>
</dbReference>
<sequence length="428" mass="48906">MENRKYNSSGSNPLNIEPGYLLRRGTAYMFGFFFLVLILAGIISFNQVVKGSVTLTSKNPPVEIKVKRDGKLSAIFYKPGDSIVAGDIVAVLDNPASQKDITFLKERLGKDFLKVLSLEALLTEFPVNLSLGTSLQAAYNRFLEEYHNLILENTLGHNQIMEQGLLQNINNQRSILNSKEEEFQLMENSLSISTENINRHRQLFEKGVISKFDLEKVELEFTEKNRQYSLLKQQMIQLQADKSRAKSDLEILRSSEERKLSLQEAELVFAKQNLLNEISEWEDINIIKSPVAGRLSYNQVWGVHQNVEEGDVVFTIVPFMRKDLLGKCIVPVQNSGQINKGQKVYLKLDNYPYREWGMIKASVKSISEVPSRAEVPAYIVYLDVDSLVTSYGKELILHQELIGTAEIVLEEVTLLKRIFYQFRQLWTT</sequence>
<dbReference type="RefSeq" id="WP_093302864.1">
    <property type="nucleotide sequence ID" value="NZ_FOOH01000003.1"/>
</dbReference>
<keyword evidence="8" id="KW-1185">Reference proteome</keyword>
<dbReference type="InterPro" id="IPR050739">
    <property type="entry name" value="MFP"/>
</dbReference>
<evidence type="ECO:0000256" key="2">
    <source>
        <dbReference type="ARBA" id="ARBA00022692"/>
    </source>
</evidence>
<evidence type="ECO:0000256" key="4">
    <source>
        <dbReference type="ARBA" id="ARBA00023136"/>
    </source>
</evidence>
<proteinExistence type="predicted"/>
<accession>A0A1I2KG28</accession>
<feature type="transmembrane region" description="Helical" evidence="6">
    <location>
        <begin position="27"/>
        <end position="49"/>
    </location>
</feature>
<feature type="coiled-coil region" evidence="5">
    <location>
        <begin position="214"/>
        <end position="248"/>
    </location>
</feature>
<organism evidence="7 8">
    <name type="scientific">Salegentibacter agarivorans</name>
    <dbReference type="NCBI Taxonomy" id="345907"/>
    <lineage>
        <taxon>Bacteria</taxon>
        <taxon>Pseudomonadati</taxon>
        <taxon>Bacteroidota</taxon>
        <taxon>Flavobacteriia</taxon>
        <taxon>Flavobacteriales</taxon>
        <taxon>Flavobacteriaceae</taxon>
        <taxon>Salegentibacter</taxon>
    </lineage>
</organism>
<keyword evidence="5" id="KW-0175">Coiled coil</keyword>
<dbReference type="GO" id="GO:0016020">
    <property type="term" value="C:membrane"/>
    <property type="evidence" value="ECO:0007669"/>
    <property type="project" value="UniProtKB-SubCell"/>
</dbReference>
<evidence type="ECO:0000256" key="5">
    <source>
        <dbReference type="SAM" id="Coils"/>
    </source>
</evidence>
<keyword evidence="3 6" id="KW-1133">Transmembrane helix</keyword>
<dbReference type="PANTHER" id="PTHR30386">
    <property type="entry name" value="MEMBRANE FUSION SUBUNIT OF EMRAB-TOLC MULTIDRUG EFFLUX PUMP"/>
    <property type="match status" value="1"/>
</dbReference>
<dbReference type="Proteomes" id="UP000199116">
    <property type="component" value="Unassembled WGS sequence"/>
</dbReference>
<evidence type="ECO:0000256" key="6">
    <source>
        <dbReference type="SAM" id="Phobius"/>
    </source>
</evidence>
<dbReference type="AlphaFoldDB" id="A0A1I2KG28"/>
<keyword evidence="2 6" id="KW-0812">Transmembrane</keyword>
<reference evidence="8" key="1">
    <citation type="submission" date="2016-10" db="EMBL/GenBank/DDBJ databases">
        <authorList>
            <person name="Varghese N."/>
            <person name="Submissions S."/>
        </authorList>
    </citation>
    <scope>NUCLEOTIDE SEQUENCE [LARGE SCALE GENOMIC DNA]</scope>
    <source>
        <strain evidence="8">DSM 23515</strain>
    </source>
</reference>
<comment type="subcellular location">
    <subcellularLocation>
        <location evidence="1">Membrane</location>
        <topology evidence="1">Single-pass membrane protein</topology>
    </subcellularLocation>
</comment>
<name>A0A1I2KG28_9FLAO</name>
<dbReference type="EMBL" id="FOOH01000003">
    <property type="protein sequence ID" value="SFF65985.1"/>
    <property type="molecule type" value="Genomic_DNA"/>
</dbReference>
<evidence type="ECO:0000256" key="1">
    <source>
        <dbReference type="ARBA" id="ARBA00004167"/>
    </source>
</evidence>